<keyword evidence="2" id="KW-1185">Reference proteome</keyword>
<accession>A0ABT8C4A4</accession>
<sequence length="193" mass="22037">MLLWKNKYLLLLSVIFNLTYFFPATIGTVLAQRVIYPEDNPPLKERMYFGGNGSLQFGTITFVEVSPLAGAMITERYSAGVGATYQYLNDRRFQNGDAHIFGGRIFNRFNVLPKIFLHAEYEALNVEVANPIPNTTDVIFTRDWVPGLFGGAGYFTPFGDRGGMNFMLLYNFTYDNRRSPYNEPYVIRVGFVF</sequence>
<dbReference type="EMBL" id="JAUFQS010000004">
    <property type="protein sequence ID" value="MDN3686879.1"/>
    <property type="molecule type" value="Genomic_DNA"/>
</dbReference>
<reference evidence="2" key="1">
    <citation type="journal article" date="2019" name="Int. J. Syst. Evol. Microbiol.">
        <title>The Global Catalogue of Microorganisms (GCM) 10K type strain sequencing project: providing services to taxonomists for standard genome sequencing and annotation.</title>
        <authorList>
            <consortium name="The Broad Institute Genomics Platform"/>
            <consortium name="The Broad Institute Genome Sequencing Center for Infectious Disease"/>
            <person name="Wu L."/>
            <person name="Ma J."/>
        </authorList>
    </citation>
    <scope>NUCLEOTIDE SEQUENCE [LARGE SCALE GENOMIC DNA]</scope>
    <source>
        <strain evidence="2">CECT 7706</strain>
    </source>
</reference>
<proteinExistence type="predicted"/>
<evidence type="ECO:0000313" key="1">
    <source>
        <dbReference type="EMBL" id="MDN3686879.1"/>
    </source>
</evidence>
<evidence type="ECO:0008006" key="3">
    <source>
        <dbReference type="Google" id="ProtNLM"/>
    </source>
</evidence>
<comment type="caution">
    <text evidence="1">The sequence shown here is derived from an EMBL/GenBank/DDBJ whole genome shotgun (WGS) entry which is preliminary data.</text>
</comment>
<dbReference type="RefSeq" id="WP_205602028.1">
    <property type="nucleotide sequence ID" value="NZ_JAUFQS010000004.1"/>
</dbReference>
<protein>
    <recommendedName>
        <fullName evidence="3">Outer membrane protein beta-barrel domain-containing protein</fullName>
    </recommendedName>
</protein>
<organism evidence="1 2">
    <name type="scientific">Cyclobacterium jeungdonense</name>
    <dbReference type="NCBI Taxonomy" id="708087"/>
    <lineage>
        <taxon>Bacteria</taxon>
        <taxon>Pseudomonadati</taxon>
        <taxon>Bacteroidota</taxon>
        <taxon>Cytophagia</taxon>
        <taxon>Cytophagales</taxon>
        <taxon>Cyclobacteriaceae</taxon>
        <taxon>Cyclobacterium</taxon>
    </lineage>
</organism>
<name>A0ABT8C4A4_9BACT</name>
<evidence type="ECO:0000313" key="2">
    <source>
        <dbReference type="Proteomes" id="UP001236663"/>
    </source>
</evidence>
<gene>
    <name evidence="1" type="ORF">QWZ15_03465</name>
</gene>
<dbReference type="Proteomes" id="UP001236663">
    <property type="component" value="Unassembled WGS sequence"/>
</dbReference>